<reference evidence="5" key="2">
    <citation type="submission" date="2025-09" db="UniProtKB">
        <authorList>
            <consortium name="Ensembl"/>
        </authorList>
    </citation>
    <scope>IDENTIFICATION</scope>
</reference>
<name>A0A8C6Y419_NAJNA</name>
<dbReference type="PANTHER" id="PTHR11346:SF147">
    <property type="entry name" value="GALECTIN"/>
    <property type="match status" value="1"/>
</dbReference>
<dbReference type="AlphaFoldDB" id="A0A8C6Y419"/>
<dbReference type="InterPro" id="IPR013320">
    <property type="entry name" value="ConA-like_dom_sf"/>
</dbReference>
<sequence>MRLFFIFTLICALSAQQALSYYENVPGGLHPGMAVYLNGRVRRQPYEIGVDFASANWQGANIPFHFNPRFFMDKLVLNSFQAGRWGDEQVHKMPFREGEYFKVIFIVTDAGYLILLNGKLSYLFRHRIPPQSVRLIRVGGNLELQSLNVKTLPAITTSQEICHLALPYYENVPGGLHPAMAVYLNGRVLRQPYEIGVDFASANWQGANIPFHFNPRFFMDKLVLNSFQAGRWGDEQVERMPFREGEHFEVIFIVTETRYQILVNRKLLYVFRHRIPPQGVRLIRVGGNLELHSLKVITAAEIGDLILVNGNPFCKYSQKFPPQGEQLIRVDGEPEQQSLNVIARPKLGNTITASPEIYHQG</sequence>
<evidence type="ECO:0000313" key="5">
    <source>
        <dbReference type="Ensembl" id="ENSNNAP00000023794.1"/>
    </source>
</evidence>
<dbReference type="Gene3D" id="2.60.120.200">
    <property type="match status" value="2"/>
</dbReference>
<feature type="domain" description="Galectin" evidence="4">
    <location>
        <begin position="168"/>
        <end position="297"/>
    </location>
</feature>
<reference evidence="5" key="1">
    <citation type="submission" date="2025-08" db="UniProtKB">
        <authorList>
            <consortium name="Ensembl"/>
        </authorList>
    </citation>
    <scope>IDENTIFICATION</scope>
</reference>
<dbReference type="OMA" id="FASANWQ"/>
<dbReference type="GeneTree" id="ENSGT00940000160378"/>
<protein>
    <recommendedName>
        <fullName evidence="2">Galectin</fullName>
    </recommendedName>
</protein>
<evidence type="ECO:0000259" key="4">
    <source>
        <dbReference type="PROSITE" id="PS51304"/>
    </source>
</evidence>
<proteinExistence type="predicted"/>
<dbReference type="PANTHER" id="PTHR11346">
    <property type="entry name" value="GALECTIN"/>
    <property type="match status" value="1"/>
</dbReference>
<feature type="domain" description="Galectin" evidence="4">
    <location>
        <begin position="21"/>
        <end position="150"/>
    </location>
</feature>
<dbReference type="InterPro" id="IPR044156">
    <property type="entry name" value="Galectin-like"/>
</dbReference>
<dbReference type="Ensembl" id="ENSNNAT00000024950.1">
    <property type="protein sequence ID" value="ENSNNAP00000023794.1"/>
    <property type="gene ID" value="ENSNNAG00000015667.1"/>
</dbReference>
<keyword evidence="1 2" id="KW-0430">Lectin</keyword>
<dbReference type="PROSITE" id="PS51304">
    <property type="entry name" value="GALECTIN"/>
    <property type="match status" value="2"/>
</dbReference>
<dbReference type="Proteomes" id="UP000694559">
    <property type="component" value="Unplaced"/>
</dbReference>
<dbReference type="InterPro" id="IPR001079">
    <property type="entry name" value="Galectin_CRD"/>
</dbReference>
<dbReference type="OrthoDB" id="6251307at2759"/>
<keyword evidence="3" id="KW-0732">Signal</keyword>
<dbReference type="SMART" id="SM00276">
    <property type="entry name" value="GLECT"/>
    <property type="match status" value="2"/>
</dbReference>
<accession>A0A8C6Y419</accession>
<feature type="signal peptide" evidence="3">
    <location>
        <begin position="1"/>
        <end position="20"/>
    </location>
</feature>
<dbReference type="Pfam" id="PF00337">
    <property type="entry name" value="Gal-bind_lectin"/>
    <property type="match status" value="2"/>
</dbReference>
<feature type="chain" id="PRO_5034815590" description="Galectin" evidence="3">
    <location>
        <begin position="21"/>
        <end position="361"/>
    </location>
</feature>
<dbReference type="GO" id="GO:0030246">
    <property type="term" value="F:carbohydrate binding"/>
    <property type="evidence" value="ECO:0007669"/>
    <property type="project" value="UniProtKB-UniRule"/>
</dbReference>
<evidence type="ECO:0000313" key="6">
    <source>
        <dbReference type="Proteomes" id="UP000694559"/>
    </source>
</evidence>
<dbReference type="SMART" id="SM00908">
    <property type="entry name" value="Gal-bind_lectin"/>
    <property type="match status" value="2"/>
</dbReference>
<keyword evidence="6" id="KW-1185">Reference proteome</keyword>
<dbReference type="SUPFAM" id="SSF49899">
    <property type="entry name" value="Concanavalin A-like lectins/glucanases"/>
    <property type="match status" value="2"/>
</dbReference>
<evidence type="ECO:0000256" key="2">
    <source>
        <dbReference type="RuleBase" id="RU102079"/>
    </source>
</evidence>
<evidence type="ECO:0000256" key="1">
    <source>
        <dbReference type="ARBA" id="ARBA00022734"/>
    </source>
</evidence>
<organism evidence="5 6">
    <name type="scientific">Naja naja</name>
    <name type="common">Indian cobra</name>
    <dbReference type="NCBI Taxonomy" id="35670"/>
    <lineage>
        <taxon>Eukaryota</taxon>
        <taxon>Metazoa</taxon>
        <taxon>Chordata</taxon>
        <taxon>Craniata</taxon>
        <taxon>Vertebrata</taxon>
        <taxon>Euteleostomi</taxon>
        <taxon>Lepidosauria</taxon>
        <taxon>Squamata</taxon>
        <taxon>Bifurcata</taxon>
        <taxon>Unidentata</taxon>
        <taxon>Episquamata</taxon>
        <taxon>Toxicofera</taxon>
        <taxon>Serpentes</taxon>
        <taxon>Colubroidea</taxon>
        <taxon>Elapidae</taxon>
        <taxon>Elapinae</taxon>
        <taxon>Naja</taxon>
    </lineage>
</organism>
<dbReference type="CDD" id="cd00070">
    <property type="entry name" value="GLECT"/>
    <property type="match status" value="2"/>
</dbReference>
<evidence type="ECO:0000256" key="3">
    <source>
        <dbReference type="SAM" id="SignalP"/>
    </source>
</evidence>